<dbReference type="AlphaFoldDB" id="A0A6I6QZ89"/>
<dbReference type="EMBL" id="CP047129">
    <property type="protein sequence ID" value="QHB62664.1"/>
    <property type="molecule type" value="Genomic_DNA"/>
</dbReference>
<feature type="region of interest" description="Disordered" evidence="1">
    <location>
        <begin position="12"/>
        <end position="137"/>
    </location>
</feature>
<protein>
    <submittedName>
        <fullName evidence="2">Uncharacterized protein</fullName>
    </submittedName>
</protein>
<evidence type="ECO:0000313" key="2">
    <source>
        <dbReference type="EMBL" id="QHB62664.1"/>
    </source>
</evidence>
<dbReference type="Proteomes" id="UP000464884">
    <property type="component" value="Chromosome"/>
</dbReference>
<evidence type="ECO:0000313" key="3">
    <source>
        <dbReference type="Proteomes" id="UP000464884"/>
    </source>
</evidence>
<gene>
    <name evidence="2" type="ORF">F3K97_04870</name>
</gene>
<feature type="compositionally biased region" description="Basic residues" evidence="1">
    <location>
        <begin position="72"/>
        <end position="86"/>
    </location>
</feature>
<feature type="compositionally biased region" description="Basic residues" evidence="1">
    <location>
        <begin position="25"/>
        <end position="43"/>
    </location>
</feature>
<evidence type="ECO:0000256" key="1">
    <source>
        <dbReference type="SAM" id="MobiDB-lite"/>
    </source>
</evidence>
<organism evidence="2 3">
    <name type="scientific">Bifidobacterium adolescentis</name>
    <dbReference type="NCBI Taxonomy" id="1680"/>
    <lineage>
        <taxon>Bacteria</taxon>
        <taxon>Bacillati</taxon>
        <taxon>Actinomycetota</taxon>
        <taxon>Actinomycetes</taxon>
        <taxon>Bifidobacteriales</taxon>
        <taxon>Bifidobacteriaceae</taxon>
        <taxon>Bifidobacterium</taxon>
    </lineage>
</organism>
<proteinExistence type="predicted"/>
<reference evidence="2 3" key="1">
    <citation type="submission" date="2019-12" db="EMBL/GenBank/DDBJ databases">
        <title>Draft Genome Sequence of Bifidobacterium adolescentis ZJ2.</title>
        <authorList>
            <person name="Jin Z."/>
        </authorList>
    </citation>
    <scope>NUCLEOTIDE SEQUENCE [LARGE SCALE GENOMIC DNA]</scope>
    <source>
        <strain evidence="2 3">ZJ2</strain>
    </source>
</reference>
<sequence length="137" mass="15487">MSGIVAIDLCGLASASRVDADPAPKRHAGKRKSRNQKAIKKPGTKKDETRKTKRPKPKPDQTYLQNQTKNHTANRKYPKQKNKKQVLKIFPAKENSNQQDRQPIHHNPTFASPEGADREKRGPPAGFPRLRAHRRTA</sequence>
<accession>A0A6I6QZ89</accession>
<name>A0A6I6QZ89_BIFAD</name>
<dbReference type="RefSeq" id="WP_159140575.1">
    <property type="nucleotide sequence ID" value="NZ_CP047129.1"/>
</dbReference>
<feature type="compositionally biased region" description="Polar residues" evidence="1">
    <location>
        <begin position="62"/>
        <end position="71"/>
    </location>
</feature>